<comment type="cofactor">
    <cofactor evidence="1">
        <name>Mn(2+)</name>
        <dbReference type="ChEBI" id="CHEBI:29035"/>
    </cofactor>
</comment>
<accession>A0ABR4ELP7</accession>
<feature type="region of interest" description="Disordered" evidence="2">
    <location>
        <begin position="27"/>
        <end position="95"/>
    </location>
</feature>
<dbReference type="SUPFAM" id="SSF81606">
    <property type="entry name" value="PP2C-like"/>
    <property type="match status" value="1"/>
</dbReference>
<dbReference type="Gene3D" id="3.60.40.10">
    <property type="entry name" value="PPM-type phosphatase domain"/>
    <property type="match status" value="1"/>
</dbReference>
<comment type="catalytic activity">
    <reaction evidence="1">
        <text>O-phospho-L-threonyl-[protein] + H2O = L-threonyl-[protein] + phosphate</text>
        <dbReference type="Rhea" id="RHEA:47004"/>
        <dbReference type="Rhea" id="RHEA-COMP:11060"/>
        <dbReference type="Rhea" id="RHEA-COMP:11605"/>
        <dbReference type="ChEBI" id="CHEBI:15377"/>
        <dbReference type="ChEBI" id="CHEBI:30013"/>
        <dbReference type="ChEBI" id="CHEBI:43474"/>
        <dbReference type="ChEBI" id="CHEBI:61977"/>
        <dbReference type="EC" id="3.1.3.16"/>
    </reaction>
</comment>
<feature type="compositionally biased region" description="Polar residues" evidence="2">
    <location>
        <begin position="59"/>
        <end position="71"/>
    </location>
</feature>
<protein>
    <recommendedName>
        <fullName evidence="1">Protein phosphatase</fullName>
        <ecNumber evidence="1">3.1.3.16</ecNumber>
    </recommendedName>
</protein>
<dbReference type="InterPro" id="IPR039123">
    <property type="entry name" value="PPTC7"/>
</dbReference>
<evidence type="ECO:0000256" key="2">
    <source>
        <dbReference type="SAM" id="MobiDB-lite"/>
    </source>
</evidence>
<dbReference type="InterPro" id="IPR036457">
    <property type="entry name" value="PPM-type-like_dom_sf"/>
</dbReference>
<feature type="compositionally biased region" description="Low complexity" evidence="2">
    <location>
        <begin position="121"/>
        <end position="130"/>
    </location>
</feature>
<proteinExistence type="inferred from homology"/>
<comment type="caution">
    <text evidence="4">The sequence shown here is derived from an EMBL/GenBank/DDBJ whole genome shotgun (WGS) entry which is preliminary data.</text>
</comment>
<dbReference type="Proteomes" id="UP001600888">
    <property type="component" value="Unassembled WGS sequence"/>
</dbReference>
<reference evidence="4 5" key="1">
    <citation type="submission" date="2024-03" db="EMBL/GenBank/DDBJ databases">
        <title>A high-quality draft genome sequence of Diaporthe vaccinii, a causative agent of upright dieback and viscid rot disease in cranberry plants.</title>
        <authorList>
            <person name="Sarrasin M."/>
            <person name="Lang B.F."/>
            <person name="Burger G."/>
        </authorList>
    </citation>
    <scope>NUCLEOTIDE SEQUENCE [LARGE SCALE GENOMIC DNA]</scope>
    <source>
        <strain evidence="4 5">IS7</strain>
    </source>
</reference>
<keyword evidence="5" id="KW-1185">Reference proteome</keyword>
<gene>
    <name evidence="4" type="ORF">FJTKL_09976</name>
</gene>
<comment type="similarity">
    <text evidence="1">Belongs to the PP2C family.</text>
</comment>
<sequence length="445" mass="48238">MRRLSLPQSASIPPQLRKALLYSASRGHFSSPCVSSSRHERELFSSSSTDALDAAQASEAGSGSYNAQQPDGQDHDRNIREQDKSRTIAAPPPRLPYRFETGISLFAKRAPRPFPPPFLSPPSGSFSDPLSTHHQSRDRRPKVNGQLIKGWTNGDDAAFASEYFVGANDGVGAWSARPRGHAGLWARLILHFWAMAMSEDASRPRGPSDPPYQPDPVAYLERAYEQTKEATSGPDWQGTTTATGAQLFYKAVEDVEPGKPIATGEGSKTAPVLYVTNLGDSQVMVVRPSSGELVFKTKEQWHWFDCPRQLGTNSPDTPVQNAVLDQVPIEEGDVVLAMSDGVIDNLWSHEIVENVSNSVKRWAAGDVGRRTRSSDNPGGSGSMAFVAEELMLAAKTIALDPFAESPFMEHAIDEGLPSEGGESALISILMKRAQNANSLAVRQAG</sequence>
<keyword evidence="1" id="KW-0464">Manganese</keyword>
<evidence type="ECO:0000313" key="4">
    <source>
        <dbReference type="EMBL" id="KAL2283368.1"/>
    </source>
</evidence>
<dbReference type="InterPro" id="IPR001932">
    <property type="entry name" value="PPM-type_phosphatase-like_dom"/>
</dbReference>
<evidence type="ECO:0000259" key="3">
    <source>
        <dbReference type="PROSITE" id="PS51746"/>
    </source>
</evidence>
<dbReference type="PANTHER" id="PTHR12320:SF24">
    <property type="entry name" value="PROTEIN PHOSPHATASE"/>
    <property type="match status" value="1"/>
</dbReference>
<dbReference type="PANTHER" id="PTHR12320">
    <property type="entry name" value="PROTEIN PHOSPHATASE 2C"/>
    <property type="match status" value="1"/>
</dbReference>
<feature type="compositionally biased region" description="Basic and acidic residues" evidence="2">
    <location>
        <begin position="72"/>
        <end position="86"/>
    </location>
</feature>
<keyword evidence="1" id="KW-0904">Protein phosphatase</keyword>
<dbReference type="EC" id="3.1.3.16" evidence="1"/>
<dbReference type="PROSITE" id="PS51746">
    <property type="entry name" value="PPM_2"/>
    <property type="match status" value="1"/>
</dbReference>
<name>A0ABR4ELP7_9PEZI</name>
<dbReference type="EMBL" id="JBAWTH010000043">
    <property type="protein sequence ID" value="KAL2283368.1"/>
    <property type="molecule type" value="Genomic_DNA"/>
</dbReference>
<evidence type="ECO:0000256" key="1">
    <source>
        <dbReference type="RuleBase" id="RU366020"/>
    </source>
</evidence>
<comment type="catalytic activity">
    <reaction evidence="1">
        <text>O-phospho-L-seryl-[protein] + H2O = L-seryl-[protein] + phosphate</text>
        <dbReference type="Rhea" id="RHEA:20629"/>
        <dbReference type="Rhea" id="RHEA-COMP:9863"/>
        <dbReference type="Rhea" id="RHEA-COMP:11604"/>
        <dbReference type="ChEBI" id="CHEBI:15377"/>
        <dbReference type="ChEBI" id="CHEBI:29999"/>
        <dbReference type="ChEBI" id="CHEBI:43474"/>
        <dbReference type="ChEBI" id="CHEBI:83421"/>
        <dbReference type="EC" id="3.1.3.16"/>
    </reaction>
</comment>
<feature type="domain" description="PPM-type phosphatase" evidence="3">
    <location>
        <begin position="137"/>
        <end position="445"/>
    </location>
</feature>
<keyword evidence="1" id="KW-0460">Magnesium</keyword>
<comment type="cofactor">
    <cofactor evidence="1">
        <name>Mg(2+)</name>
        <dbReference type="ChEBI" id="CHEBI:18420"/>
    </cofactor>
</comment>
<keyword evidence="1" id="KW-0378">Hydrolase</keyword>
<evidence type="ECO:0000313" key="5">
    <source>
        <dbReference type="Proteomes" id="UP001600888"/>
    </source>
</evidence>
<keyword evidence="1" id="KW-0479">Metal-binding</keyword>
<feature type="region of interest" description="Disordered" evidence="2">
    <location>
        <begin position="114"/>
        <end position="144"/>
    </location>
</feature>
<organism evidence="4 5">
    <name type="scientific">Diaporthe vaccinii</name>
    <dbReference type="NCBI Taxonomy" id="105482"/>
    <lineage>
        <taxon>Eukaryota</taxon>
        <taxon>Fungi</taxon>
        <taxon>Dikarya</taxon>
        <taxon>Ascomycota</taxon>
        <taxon>Pezizomycotina</taxon>
        <taxon>Sordariomycetes</taxon>
        <taxon>Sordariomycetidae</taxon>
        <taxon>Diaporthales</taxon>
        <taxon>Diaporthaceae</taxon>
        <taxon>Diaporthe</taxon>
        <taxon>Diaporthe eres species complex</taxon>
    </lineage>
</organism>